<feature type="domain" description="SH3" evidence="7">
    <location>
        <begin position="1136"/>
        <end position="1203"/>
    </location>
</feature>
<dbReference type="InterPro" id="IPR036116">
    <property type="entry name" value="FN3_sf"/>
</dbReference>
<dbReference type="SMART" id="SM00060">
    <property type="entry name" value="FN3"/>
    <property type="match status" value="3"/>
</dbReference>
<dbReference type="PANTHER" id="PTHR14234:SF19">
    <property type="entry name" value="RIM-BINDING PROTEIN, ISOFORM F"/>
    <property type="match status" value="1"/>
</dbReference>
<organism evidence="9 10">
    <name type="scientific">Tetranychus urticae</name>
    <name type="common">Two-spotted spider mite</name>
    <dbReference type="NCBI Taxonomy" id="32264"/>
    <lineage>
        <taxon>Eukaryota</taxon>
        <taxon>Metazoa</taxon>
        <taxon>Ecdysozoa</taxon>
        <taxon>Arthropoda</taxon>
        <taxon>Chelicerata</taxon>
        <taxon>Arachnida</taxon>
        <taxon>Acari</taxon>
        <taxon>Acariformes</taxon>
        <taxon>Trombidiformes</taxon>
        <taxon>Prostigmata</taxon>
        <taxon>Eleutherengona</taxon>
        <taxon>Raphignathae</taxon>
        <taxon>Tetranychoidea</taxon>
        <taxon>Tetranychidae</taxon>
        <taxon>Tetranychus</taxon>
    </lineage>
</organism>
<feature type="region of interest" description="Disordered" evidence="5">
    <location>
        <begin position="945"/>
        <end position="1039"/>
    </location>
</feature>
<dbReference type="SMART" id="SM00326">
    <property type="entry name" value="SH3"/>
    <property type="match status" value="3"/>
</dbReference>
<feature type="domain" description="SH3" evidence="7">
    <location>
        <begin position="350"/>
        <end position="418"/>
    </location>
</feature>
<dbReference type="FunFam" id="2.30.30.40:FF:000006">
    <property type="entry name" value="RIMS-binding protein 2 isoform X1"/>
    <property type="match status" value="1"/>
</dbReference>
<feature type="region of interest" description="Disordered" evidence="5">
    <location>
        <begin position="855"/>
        <end position="932"/>
    </location>
</feature>
<feature type="compositionally biased region" description="Low complexity" evidence="5">
    <location>
        <begin position="115"/>
        <end position="131"/>
    </location>
</feature>
<keyword evidence="6" id="KW-0812">Transmembrane</keyword>
<dbReference type="HOGENOM" id="CLU_001979_3_1_1"/>
<dbReference type="PANTHER" id="PTHR14234">
    <property type="entry name" value="RIM BINDING PROTEIN-RELATED"/>
    <property type="match status" value="1"/>
</dbReference>
<evidence type="ECO:0000313" key="9">
    <source>
        <dbReference type="EnsemblMetazoa" id="tetur33g00350.1"/>
    </source>
</evidence>
<dbReference type="FunFam" id="2.30.30.40:FF:000023">
    <property type="entry name" value="RIMS-binding protein 2 isoform F"/>
    <property type="match status" value="1"/>
</dbReference>
<dbReference type="Proteomes" id="UP000015104">
    <property type="component" value="Unassembled WGS sequence"/>
</dbReference>
<dbReference type="InterPro" id="IPR036028">
    <property type="entry name" value="SH3-like_dom_sf"/>
</dbReference>
<feature type="compositionally biased region" description="Polar residues" evidence="5">
    <location>
        <begin position="1000"/>
        <end position="1017"/>
    </location>
</feature>
<feature type="domain" description="Fibronectin type-III" evidence="8">
    <location>
        <begin position="506"/>
        <end position="595"/>
    </location>
</feature>
<evidence type="ECO:0000256" key="3">
    <source>
        <dbReference type="ARBA" id="ARBA00022737"/>
    </source>
</evidence>
<feature type="compositionally biased region" description="Low complexity" evidence="5">
    <location>
        <begin position="945"/>
        <end position="961"/>
    </location>
</feature>
<feature type="region of interest" description="Disordered" evidence="5">
    <location>
        <begin position="1"/>
        <end position="56"/>
    </location>
</feature>
<dbReference type="CDD" id="cd12013">
    <property type="entry name" value="SH3_RIM-BP_3"/>
    <property type="match status" value="1"/>
</dbReference>
<comment type="similarity">
    <text evidence="1">Belongs to the RIMBP family.</text>
</comment>
<sequence>MDSSMEVNLAEKKFSDQSKSTIGSTSTISSTQTASDLNGKTKPEDQAAGNGHRKPIDVDALLKKLEEDDKILKELEELEKKERLPKKKPSTTITASTIETSHEIATNTPKTSVNTTPLPSSTLVTTASKSTSTEKESHSSTPPPTLNTITTRSVSTSTTSTNTSSTVTDQVSTISELNTIPLNRIGSLALTSYGGGANLSSSMPSLIDTQQALQLISSQLNSRPSGSSISPQELDKLMEKLEQDNRILAELDQKVKRISSSNVSSPVFLSSSLPTLTGIAHPGLLPTLYSQLFSGAISDRNMLDKRLMLSANAYFDEEIDHIQLLQALIKNQELQYAEDLADYIELPNRGRCRVFIARYSYDPYKQSPNENPESELHLAAGDFILVFGDVDDDGFYFGELLDGRRGLVPSNFVEKLTGEDLFEFQTSILYEGRDGDESTCSYPPEFYDAILDDVMAHSNFQHLIAPEDFHRMNDYIELVESSEIDEEDLSDPERAQANAAKDTIPPPKRLILERQLHKSILLSWLPPDCPKSYIDNYQIYVDGVLKVTIPSIERTRALVEGVDSSIPHRISVRAIAPQGRASRDAACTIVIGKNVPFAPCSVKATSITATSALISWLPSNSNFYHVVAVNSVEVKTVGPSTYKHLITGLSPNTMYRVSVRAKPGKLLCSEEKNPKKLEMLTTFVDFRTQPKSLPEPPVDVQIESGPQDGTLLVTWLPVTLDQFGTSNGCAVTGYAVFSAHKKLAEIDSPTGDHALLDISQVESFHKKAVTVRTKSGENLSQDSIACQIPDELIKFNAPRKVNFIFDFLCFERSFKLMRIEPVQKSHSDSESETEINQLMNNVTRRSQVFDPVQLQSQSGSPAMRGHIQNRGQPRMQPSSQQMQMQSHLQPQQQQQTQQQQQQHHQQQQQFRQQPSHQQRNLSNHPNQNQFSNQHNQVNRNMNVNQPHSQQQQQLPHNQIQSNFQNTPGNLNNQSNIPSIGNTTFSAITKDMNDPKKALQGGNNRIGGSSPQPPQRNRQYTDHERSHFGQGRGAIAGGQPRVVPNRQQRDVRYFVALYDYDPLTMSPNPDAANEELPFREGDIIKIFGDKDPDGFYRGELNDRIGFVPCNMVSEVQYDAETGAPIRGQNDNDPWAHLHVKKMIALYDYDPQELSPNPDAEMELAFHAGDHIYVFGDLDEDGFYMGELNGNRGLVPSNFLTDAIDGTTRHVSLRQGGGAEHINIIHTQLQFTSNTIISKFANVQYFIIWICIVISVNTMWSLDALKSARKNWSFH</sequence>
<name>T1L2B7_TETUR</name>
<feature type="region of interest" description="Disordered" evidence="5">
    <location>
        <begin position="101"/>
        <end position="167"/>
    </location>
</feature>
<feature type="compositionally biased region" description="Polar residues" evidence="5">
    <location>
        <begin position="920"/>
        <end position="932"/>
    </location>
</feature>
<keyword evidence="6" id="KW-1133">Transmembrane helix</keyword>
<accession>T1L2B7</accession>
<reference evidence="9" key="2">
    <citation type="submission" date="2015-06" db="UniProtKB">
        <authorList>
            <consortium name="EnsemblMetazoa"/>
        </authorList>
    </citation>
    <scope>IDENTIFICATION</scope>
</reference>
<feature type="domain" description="SH3" evidence="7">
    <location>
        <begin position="1048"/>
        <end position="1116"/>
    </location>
</feature>
<dbReference type="eggNOG" id="KOG3632">
    <property type="taxonomic scope" value="Eukaryota"/>
</dbReference>
<dbReference type="EMBL" id="CAEY01000944">
    <property type="status" value="NOT_ANNOTATED_CDS"/>
    <property type="molecule type" value="Genomic_DNA"/>
</dbReference>
<keyword evidence="6" id="KW-0472">Membrane</keyword>
<dbReference type="FunFam" id="2.30.30.40:FF:000016">
    <property type="entry name" value="RIMS-binding protein 2 isoform X2"/>
    <property type="match status" value="1"/>
</dbReference>
<proteinExistence type="inferred from homology"/>
<dbReference type="InterPro" id="IPR035755">
    <property type="entry name" value="RIM-BP_SH3_3"/>
</dbReference>
<evidence type="ECO:0000256" key="1">
    <source>
        <dbReference type="ARBA" id="ARBA00010749"/>
    </source>
</evidence>
<dbReference type="STRING" id="32264.T1L2B7"/>
<keyword evidence="10" id="KW-1185">Reference proteome</keyword>
<feature type="compositionally biased region" description="Polar residues" evidence="5">
    <location>
        <begin position="105"/>
        <end position="114"/>
    </location>
</feature>
<evidence type="ECO:0000259" key="8">
    <source>
        <dbReference type="PROSITE" id="PS50853"/>
    </source>
</evidence>
<evidence type="ECO:0000256" key="2">
    <source>
        <dbReference type="ARBA" id="ARBA00022443"/>
    </source>
</evidence>
<dbReference type="AlphaFoldDB" id="T1L2B7"/>
<dbReference type="InterPro" id="IPR035753">
    <property type="entry name" value="RIM-BP_SH3_2"/>
</dbReference>
<evidence type="ECO:0000256" key="5">
    <source>
        <dbReference type="SAM" id="MobiDB-lite"/>
    </source>
</evidence>
<dbReference type="FunFam" id="2.60.40.10:FF:000072">
    <property type="entry name" value="RIMS-binding protein 2 isoform X1"/>
    <property type="match status" value="1"/>
</dbReference>
<dbReference type="Pfam" id="PF07653">
    <property type="entry name" value="SH3_2"/>
    <property type="match status" value="3"/>
</dbReference>
<dbReference type="PROSITE" id="PS50002">
    <property type="entry name" value="SH3"/>
    <property type="match status" value="3"/>
</dbReference>
<feature type="compositionally biased region" description="Low complexity" evidence="5">
    <location>
        <begin position="872"/>
        <end position="919"/>
    </location>
</feature>
<dbReference type="SUPFAM" id="SSF49265">
    <property type="entry name" value="Fibronectin type III"/>
    <property type="match status" value="2"/>
</dbReference>
<feature type="transmembrane region" description="Helical" evidence="6">
    <location>
        <begin position="1241"/>
        <end position="1260"/>
    </location>
</feature>
<dbReference type="PROSITE" id="PS50853">
    <property type="entry name" value="FN3"/>
    <property type="match status" value="2"/>
</dbReference>
<evidence type="ECO:0000256" key="4">
    <source>
        <dbReference type="PROSITE-ProRule" id="PRU00192"/>
    </source>
</evidence>
<dbReference type="Gene3D" id="2.30.30.40">
    <property type="entry name" value="SH3 Domains"/>
    <property type="match status" value="3"/>
</dbReference>
<evidence type="ECO:0000313" key="10">
    <source>
        <dbReference type="Proteomes" id="UP000015104"/>
    </source>
</evidence>
<dbReference type="Pfam" id="PF00041">
    <property type="entry name" value="fn3"/>
    <property type="match status" value="1"/>
</dbReference>
<dbReference type="CDD" id="cd12014">
    <property type="entry name" value="SH3_RIM-BP_1"/>
    <property type="match status" value="1"/>
</dbReference>
<evidence type="ECO:0000256" key="6">
    <source>
        <dbReference type="SAM" id="Phobius"/>
    </source>
</evidence>
<dbReference type="GO" id="GO:0007274">
    <property type="term" value="P:neuromuscular synaptic transmission"/>
    <property type="evidence" value="ECO:0007669"/>
    <property type="project" value="TreeGrafter"/>
</dbReference>
<dbReference type="CDD" id="cd12012">
    <property type="entry name" value="SH3_RIM-BP_2"/>
    <property type="match status" value="1"/>
</dbReference>
<evidence type="ECO:0008006" key="11">
    <source>
        <dbReference type="Google" id="ProtNLM"/>
    </source>
</evidence>
<keyword evidence="3" id="KW-0677">Repeat</keyword>
<protein>
    <recommendedName>
        <fullName evidence="11">RIMS-binding protein 2</fullName>
    </recommendedName>
</protein>
<dbReference type="EnsemblMetazoa" id="tetur33g00350.1">
    <property type="protein sequence ID" value="tetur33g00350.1"/>
    <property type="gene ID" value="tetur33g00350"/>
</dbReference>
<keyword evidence="2 4" id="KW-0728">SH3 domain</keyword>
<feature type="compositionally biased region" description="Low complexity" evidence="5">
    <location>
        <begin position="17"/>
        <end position="35"/>
    </location>
</feature>
<dbReference type="InterPro" id="IPR001452">
    <property type="entry name" value="SH3_domain"/>
</dbReference>
<feature type="compositionally biased region" description="Polar residues" evidence="5">
    <location>
        <begin position="962"/>
        <end position="986"/>
    </location>
</feature>
<dbReference type="CDD" id="cd00063">
    <property type="entry name" value="FN3"/>
    <property type="match status" value="2"/>
</dbReference>
<dbReference type="InterPro" id="IPR013783">
    <property type="entry name" value="Ig-like_fold"/>
</dbReference>
<dbReference type="SUPFAM" id="SSF50044">
    <property type="entry name" value="SH3-domain"/>
    <property type="match status" value="3"/>
</dbReference>
<dbReference type="Gene3D" id="2.60.40.10">
    <property type="entry name" value="Immunoglobulins"/>
    <property type="match status" value="3"/>
</dbReference>
<dbReference type="InterPro" id="IPR003961">
    <property type="entry name" value="FN3_dom"/>
</dbReference>
<dbReference type="GO" id="GO:0045202">
    <property type="term" value="C:synapse"/>
    <property type="evidence" value="ECO:0007669"/>
    <property type="project" value="GOC"/>
</dbReference>
<dbReference type="InterPro" id="IPR040325">
    <property type="entry name" value="RIMBP1/2/3"/>
</dbReference>
<dbReference type="Pfam" id="PF25523">
    <property type="entry name" value="Ig_RIMBP2"/>
    <property type="match status" value="1"/>
</dbReference>
<feature type="domain" description="Fibronectin type-III" evidence="8">
    <location>
        <begin position="598"/>
        <end position="685"/>
    </location>
</feature>
<reference evidence="10" key="1">
    <citation type="submission" date="2011-08" db="EMBL/GenBank/DDBJ databases">
        <authorList>
            <person name="Rombauts S."/>
        </authorList>
    </citation>
    <scope>NUCLEOTIDE SEQUENCE</scope>
    <source>
        <strain evidence="10">London</strain>
    </source>
</reference>
<evidence type="ECO:0000259" key="7">
    <source>
        <dbReference type="PROSITE" id="PS50002"/>
    </source>
</evidence>
<feature type="compositionally biased region" description="Low complexity" evidence="5">
    <location>
        <begin position="148"/>
        <end position="167"/>
    </location>
</feature>
<dbReference type="PRINTS" id="PR00452">
    <property type="entry name" value="SH3DOMAIN"/>
</dbReference>
<dbReference type="InterPro" id="IPR057884">
    <property type="entry name" value="FN3_RIM-BP1/2/3"/>
</dbReference>